<reference evidence="1" key="1">
    <citation type="thesis" date="2020" institute="ProQuest LLC" country="789 East Eisenhower Parkway, Ann Arbor, MI, USA">
        <title>Comparative Genomics and Chromosome Evolution.</title>
        <authorList>
            <person name="Mudd A.B."/>
        </authorList>
    </citation>
    <scope>NUCLEOTIDE SEQUENCE</scope>
    <source>
        <strain evidence="1">HN-11 Male</strain>
        <tissue evidence="1">Kidney and liver</tissue>
    </source>
</reference>
<dbReference type="Proteomes" id="UP000770717">
    <property type="component" value="Unassembled WGS sequence"/>
</dbReference>
<protein>
    <submittedName>
        <fullName evidence="1">Uncharacterized protein</fullName>
    </submittedName>
</protein>
<evidence type="ECO:0000313" key="2">
    <source>
        <dbReference type="Proteomes" id="UP000770717"/>
    </source>
</evidence>
<evidence type="ECO:0000313" key="1">
    <source>
        <dbReference type="EMBL" id="KAG9489345.1"/>
    </source>
</evidence>
<name>A0A8J6FMI0_ELECQ</name>
<gene>
    <name evidence="1" type="ORF">GDO78_005372</name>
</gene>
<dbReference type="AlphaFoldDB" id="A0A8J6FMI0"/>
<comment type="caution">
    <text evidence="1">The sequence shown here is derived from an EMBL/GenBank/DDBJ whole genome shotgun (WGS) entry which is preliminary data.</text>
</comment>
<accession>A0A8J6FMI0</accession>
<keyword evidence="2" id="KW-1185">Reference proteome</keyword>
<proteinExistence type="predicted"/>
<dbReference type="EMBL" id="WNTK01000002">
    <property type="protein sequence ID" value="KAG9489345.1"/>
    <property type="molecule type" value="Genomic_DNA"/>
</dbReference>
<sequence>MRFFKRTINLHEKWLQWGHVLAADNTNCTQPQIHKCAGAQIRNLFYPLEQGCITGGPGATCSPRCPSVQPSGHRHCLPCPLT</sequence>
<organism evidence="1 2">
    <name type="scientific">Eleutherodactylus coqui</name>
    <name type="common">Puerto Rican coqui</name>
    <dbReference type="NCBI Taxonomy" id="57060"/>
    <lineage>
        <taxon>Eukaryota</taxon>
        <taxon>Metazoa</taxon>
        <taxon>Chordata</taxon>
        <taxon>Craniata</taxon>
        <taxon>Vertebrata</taxon>
        <taxon>Euteleostomi</taxon>
        <taxon>Amphibia</taxon>
        <taxon>Batrachia</taxon>
        <taxon>Anura</taxon>
        <taxon>Neobatrachia</taxon>
        <taxon>Hyloidea</taxon>
        <taxon>Eleutherodactylidae</taxon>
        <taxon>Eleutherodactylinae</taxon>
        <taxon>Eleutherodactylus</taxon>
        <taxon>Eleutherodactylus</taxon>
    </lineage>
</organism>